<organism evidence="2 3">
    <name type="scientific">Kwoniella shandongensis</name>
    <dbReference type="NCBI Taxonomy" id="1734106"/>
    <lineage>
        <taxon>Eukaryota</taxon>
        <taxon>Fungi</taxon>
        <taxon>Dikarya</taxon>
        <taxon>Basidiomycota</taxon>
        <taxon>Agaricomycotina</taxon>
        <taxon>Tremellomycetes</taxon>
        <taxon>Tremellales</taxon>
        <taxon>Cryptococcaceae</taxon>
        <taxon>Kwoniella</taxon>
    </lineage>
</organism>
<feature type="compositionally biased region" description="Polar residues" evidence="1">
    <location>
        <begin position="552"/>
        <end position="562"/>
    </location>
</feature>
<dbReference type="Proteomes" id="UP000322225">
    <property type="component" value="Chromosome 1"/>
</dbReference>
<evidence type="ECO:0000313" key="2">
    <source>
        <dbReference type="EMBL" id="WWD15956.1"/>
    </source>
</evidence>
<dbReference type="RefSeq" id="XP_031862765.1">
    <property type="nucleotide sequence ID" value="XM_032002958.1"/>
</dbReference>
<feature type="region of interest" description="Disordered" evidence="1">
    <location>
        <begin position="214"/>
        <end position="290"/>
    </location>
</feature>
<dbReference type="EMBL" id="CP144051">
    <property type="protein sequence ID" value="WWD15956.1"/>
    <property type="molecule type" value="Genomic_DNA"/>
</dbReference>
<keyword evidence="3" id="KW-1185">Reference proteome</keyword>
<feature type="compositionally biased region" description="Low complexity" evidence="1">
    <location>
        <begin position="91"/>
        <end position="126"/>
    </location>
</feature>
<evidence type="ECO:0000313" key="3">
    <source>
        <dbReference type="Proteomes" id="UP000322225"/>
    </source>
</evidence>
<gene>
    <name evidence="2" type="ORF">CI109_100380</name>
</gene>
<protein>
    <submittedName>
        <fullName evidence="2">Uncharacterized protein</fullName>
    </submittedName>
</protein>
<dbReference type="KEGG" id="ksn:43587077"/>
<feature type="compositionally biased region" description="Low complexity" evidence="1">
    <location>
        <begin position="133"/>
        <end position="142"/>
    </location>
</feature>
<feature type="compositionally biased region" description="Low complexity" evidence="1">
    <location>
        <begin position="563"/>
        <end position="577"/>
    </location>
</feature>
<dbReference type="GeneID" id="43587077"/>
<feature type="compositionally biased region" description="Polar residues" evidence="1">
    <location>
        <begin position="1"/>
        <end position="11"/>
    </location>
</feature>
<reference evidence="2" key="2">
    <citation type="submission" date="2024-01" db="EMBL/GenBank/DDBJ databases">
        <title>Comparative genomics of Cryptococcus and Kwoniella reveals pathogenesis evolution and contrasting modes of karyotype evolution via chromosome fusion or intercentromeric recombination.</title>
        <authorList>
            <person name="Coelho M.A."/>
            <person name="David-Palma M."/>
            <person name="Shea T."/>
            <person name="Bowers K."/>
            <person name="McGinley-Smith S."/>
            <person name="Mohammad A.W."/>
            <person name="Gnirke A."/>
            <person name="Yurkov A.M."/>
            <person name="Nowrousian M."/>
            <person name="Sun S."/>
            <person name="Cuomo C.A."/>
            <person name="Heitman J."/>
        </authorList>
    </citation>
    <scope>NUCLEOTIDE SEQUENCE</scope>
    <source>
        <strain evidence="2">CBS 12478</strain>
    </source>
</reference>
<feature type="region of interest" description="Disordered" evidence="1">
    <location>
        <begin position="1"/>
        <end position="163"/>
    </location>
</feature>
<feature type="compositionally biased region" description="Low complexity" evidence="1">
    <location>
        <begin position="264"/>
        <end position="278"/>
    </location>
</feature>
<reference evidence="2" key="1">
    <citation type="submission" date="2017-08" db="EMBL/GenBank/DDBJ databases">
        <authorList>
            <person name="Cuomo C."/>
            <person name="Billmyre B."/>
            <person name="Heitman J."/>
        </authorList>
    </citation>
    <scope>NUCLEOTIDE SEQUENCE</scope>
    <source>
        <strain evidence="2">CBS 12478</strain>
    </source>
</reference>
<proteinExistence type="predicted"/>
<dbReference type="AlphaFoldDB" id="A0A5M6C3W1"/>
<evidence type="ECO:0000256" key="1">
    <source>
        <dbReference type="SAM" id="MobiDB-lite"/>
    </source>
</evidence>
<feature type="compositionally biased region" description="Low complexity" evidence="1">
    <location>
        <begin position="56"/>
        <end position="70"/>
    </location>
</feature>
<name>A0A5M6C3W1_9TREE</name>
<sequence>MSTIPGQTAQWLRNPPPGSRPSSTSSNPLQRGISGLKGLGNAARRGIGNTLNNVGSYISPSEGSSSADSSRLGPIPSILTDARYPSTGLPTSSNGSWRPSTSSSSGTGSSSSGVPSSYGSGSSIPPQNGMGGPPSSYSRPPGTAEDIFRGSVQFTSRPDGSKAWDIDLTRAAEALTIKDDISVTVQPEGERAQMFRLRSGGAGIYDMEVRNLADGQSAPQSSSGYTGPTNGTPTSDASVPSTSTAGTSLPPGTANQPSSASQPSTDTADTAGTDSSAGLAPQFATDSETNNPSLVDLARMAPPTWGVNAVKPVPLSLGDDTVRLADGVDLMTNLTRRYGFEGLDGAMSAYYNGKEWLKKRYLSETTGKSLLDDRGAGEITPTMFTAAYENDGTESARTSIGLGCDKVISEVVGPSLGENDQVLVVCSNEFPTWEELSTGPEVKSHQNESISKYFSDRVQHFPQDMGREFMNNVRALSDRVTRRYSLSSKSGPILSWRIATALMDDALLNNSNEANPDLINQFDEVVPRAASAIQNMPEEQYRSIYCRKPKSDTASFPSSADDSSTFTSNPSSTFTGSDPSYLGTQSSFGPSSQRNVRFPYNPVTGVRPIPSRFDQ</sequence>
<feature type="compositionally biased region" description="Polar residues" evidence="1">
    <location>
        <begin position="582"/>
        <end position="595"/>
    </location>
</feature>
<feature type="compositionally biased region" description="Polar residues" evidence="1">
    <location>
        <begin position="217"/>
        <end position="247"/>
    </location>
</feature>
<accession>A0A5M6C3W1</accession>
<feature type="compositionally biased region" description="Polar residues" evidence="1">
    <location>
        <begin position="253"/>
        <end position="263"/>
    </location>
</feature>
<feature type="region of interest" description="Disordered" evidence="1">
    <location>
        <begin position="552"/>
        <end position="615"/>
    </location>
</feature>